<proteinExistence type="predicted"/>
<organism evidence="1">
    <name type="scientific">hydrothermal vent metagenome</name>
    <dbReference type="NCBI Taxonomy" id="652676"/>
    <lineage>
        <taxon>unclassified sequences</taxon>
        <taxon>metagenomes</taxon>
        <taxon>ecological metagenomes</taxon>
    </lineage>
</organism>
<protein>
    <submittedName>
        <fullName evidence="1">Uncharacterized protein</fullName>
    </submittedName>
</protein>
<dbReference type="AlphaFoldDB" id="A0A3B1DBP6"/>
<name>A0A3B1DBP6_9ZZZZ</name>
<reference evidence="1" key="1">
    <citation type="submission" date="2018-06" db="EMBL/GenBank/DDBJ databases">
        <authorList>
            <person name="Zhirakovskaya E."/>
        </authorList>
    </citation>
    <scope>NUCLEOTIDE SEQUENCE</scope>
</reference>
<dbReference type="EMBL" id="UOGF01000086">
    <property type="protein sequence ID" value="VAX32300.1"/>
    <property type="molecule type" value="Genomic_DNA"/>
</dbReference>
<evidence type="ECO:0000313" key="1">
    <source>
        <dbReference type="EMBL" id="VAX32300.1"/>
    </source>
</evidence>
<accession>A0A3B1DBP6</accession>
<sequence length="94" mass="10829">MAGQQIKGRGIVAVVNDIADGFLYLNTIVLKKYDVETYKTLYHGLKKVQKTIRSEAFPSNDTLKIRKRNIRLQRLHTAVMILEHAAKIKRMSIF</sequence>
<gene>
    <name evidence="1" type="ORF">MNBD_NITROSPIRAE01-201</name>
</gene>